<accession>A0A7R8VYN6</accession>
<proteinExistence type="predicted"/>
<sequence length="171" mass="18885">MSGTSSAGHPDLAIQPVSSTADVSRHNDIGGSLAELLAGVALHKDEAANQRMTPSDLQSVSARVRNRLRSFTSTLRERWRRSRGRLSNREPRPADGFLAKFSTAGSLEDESEGSCCWGHRLAVDPTLPFHYRKMTDHQNQTPGEEHVAADEDQSKVEVEDNNSVVVTWDNF</sequence>
<gene>
    <name evidence="2" type="ORF">TDIB3V08_LOCUS11460</name>
</gene>
<dbReference type="AlphaFoldDB" id="A0A7R8VYN6"/>
<evidence type="ECO:0000313" key="2">
    <source>
        <dbReference type="EMBL" id="CAD7205308.1"/>
    </source>
</evidence>
<organism evidence="2">
    <name type="scientific">Timema douglasi</name>
    <name type="common">Walking stick</name>
    <dbReference type="NCBI Taxonomy" id="61478"/>
    <lineage>
        <taxon>Eukaryota</taxon>
        <taxon>Metazoa</taxon>
        <taxon>Ecdysozoa</taxon>
        <taxon>Arthropoda</taxon>
        <taxon>Hexapoda</taxon>
        <taxon>Insecta</taxon>
        <taxon>Pterygota</taxon>
        <taxon>Neoptera</taxon>
        <taxon>Polyneoptera</taxon>
        <taxon>Phasmatodea</taxon>
        <taxon>Timematodea</taxon>
        <taxon>Timematoidea</taxon>
        <taxon>Timematidae</taxon>
        <taxon>Timema</taxon>
    </lineage>
</organism>
<evidence type="ECO:0000256" key="1">
    <source>
        <dbReference type="SAM" id="MobiDB-lite"/>
    </source>
</evidence>
<name>A0A7R8VYN6_TIMDO</name>
<dbReference type="EMBL" id="OA574711">
    <property type="protein sequence ID" value="CAD7205308.1"/>
    <property type="molecule type" value="Genomic_DNA"/>
</dbReference>
<reference evidence="2" key="1">
    <citation type="submission" date="2020-11" db="EMBL/GenBank/DDBJ databases">
        <authorList>
            <person name="Tran Van P."/>
        </authorList>
    </citation>
    <scope>NUCLEOTIDE SEQUENCE</scope>
</reference>
<feature type="region of interest" description="Disordered" evidence="1">
    <location>
        <begin position="1"/>
        <end position="25"/>
    </location>
</feature>
<protein>
    <submittedName>
        <fullName evidence="2">Uncharacterized protein</fullName>
    </submittedName>
</protein>